<protein>
    <submittedName>
        <fullName evidence="1">Uncharacterized protein</fullName>
    </submittedName>
</protein>
<accession>A0AAV3Y0U3</accession>
<organism evidence="1 2">
    <name type="scientific">Plakobranchus ocellatus</name>
    <dbReference type="NCBI Taxonomy" id="259542"/>
    <lineage>
        <taxon>Eukaryota</taxon>
        <taxon>Metazoa</taxon>
        <taxon>Spiralia</taxon>
        <taxon>Lophotrochozoa</taxon>
        <taxon>Mollusca</taxon>
        <taxon>Gastropoda</taxon>
        <taxon>Heterobranchia</taxon>
        <taxon>Euthyneura</taxon>
        <taxon>Panpulmonata</taxon>
        <taxon>Sacoglossa</taxon>
        <taxon>Placobranchoidea</taxon>
        <taxon>Plakobranchidae</taxon>
        <taxon>Plakobranchus</taxon>
    </lineage>
</organism>
<proteinExistence type="predicted"/>
<reference evidence="1 2" key="1">
    <citation type="journal article" date="2021" name="Elife">
        <title>Chloroplast acquisition without the gene transfer in kleptoplastic sea slugs, Plakobranchus ocellatus.</title>
        <authorList>
            <person name="Maeda T."/>
            <person name="Takahashi S."/>
            <person name="Yoshida T."/>
            <person name="Shimamura S."/>
            <person name="Takaki Y."/>
            <person name="Nagai Y."/>
            <person name="Toyoda A."/>
            <person name="Suzuki Y."/>
            <person name="Arimoto A."/>
            <person name="Ishii H."/>
            <person name="Satoh N."/>
            <person name="Nishiyama T."/>
            <person name="Hasebe M."/>
            <person name="Maruyama T."/>
            <person name="Minagawa J."/>
            <person name="Obokata J."/>
            <person name="Shigenobu S."/>
        </authorList>
    </citation>
    <scope>NUCLEOTIDE SEQUENCE [LARGE SCALE GENOMIC DNA]</scope>
</reference>
<evidence type="ECO:0000313" key="1">
    <source>
        <dbReference type="EMBL" id="GFN76699.1"/>
    </source>
</evidence>
<gene>
    <name evidence="1" type="ORF">PoB_000320500</name>
</gene>
<sequence length="80" mass="8758">MGGHYRLLTGIGRDNTRYAVRMSLQVAATASSLIGSDWQLYVIGTGLTSGRPGLRLPKCGAGTRLTYWLWVITRFIAGQE</sequence>
<dbReference type="Proteomes" id="UP000735302">
    <property type="component" value="Unassembled WGS sequence"/>
</dbReference>
<evidence type="ECO:0000313" key="2">
    <source>
        <dbReference type="Proteomes" id="UP000735302"/>
    </source>
</evidence>
<comment type="caution">
    <text evidence="1">The sequence shown here is derived from an EMBL/GenBank/DDBJ whole genome shotgun (WGS) entry which is preliminary data.</text>
</comment>
<name>A0AAV3Y0U3_9GAST</name>
<dbReference type="EMBL" id="BLXT01000407">
    <property type="protein sequence ID" value="GFN76699.1"/>
    <property type="molecule type" value="Genomic_DNA"/>
</dbReference>
<keyword evidence="2" id="KW-1185">Reference proteome</keyword>
<dbReference type="AlphaFoldDB" id="A0AAV3Y0U3"/>